<feature type="transmembrane region" description="Helical" evidence="1">
    <location>
        <begin position="194"/>
        <end position="216"/>
    </location>
</feature>
<reference evidence="2 3" key="1">
    <citation type="submission" date="2022-03" db="EMBL/GenBank/DDBJ databases">
        <title>Hymenobactersp. isolated from the air.</title>
        <authorList>
            <person name="Won M."/>
            <person name="Kwon S.-W."/>
        </authorList>
    </citation>
    <scope>NUCLEOTIDE SEQUENCE [LARGE SCALE GENOMIC DNA]</scope>
    <source>
        <strain evidence="2 3">KACC 21982</strain>
    </source>
</reference>
<organism evidence="2 3">
    <name type="scientific">Hymenobacter tibetensis</name>
    <dbReference type="NCBI Taxonomy" id="497967"/>
    <lineage>
        <taxon>Bacteria</taxon>
        <taxon>Pseudomonadati</taxon>
        <taxon>Bacteroidota</taxon>
        <taxon>Cytophagia</taxon>
        <taxon>Cytophagales</taxon>
        <taxon>Hymenobacteraceae</taxon>
        <taxon>Hymenobacter</taxon>
    </lineage>
</organism>
<feature type="transmembrane region" description="Helical" evidence="1">
    <location>
        <begin position="54"/>
        <end position="74"/>
    </location>
</feature>
<feature type="transmembrane region" description="Helical" evidence="1">
    <location>
        <begin position="144"/>
        <end position="162"/>
    </location>
</feature>
<feature type="transmembrane region" description="Helical" evidence="1">
    <location>
        <begin position="266"/>
        <end position="287"/>
    </location>
</feature>
<dbReference type="Proteomes" id="UP000831113">
    <property type="component" value="Chromosome"/>
</dbReference>
<keyword evidence="3" id="KW-1185">Reference proteome</keyword>
<feature type="transmembrane region" description="Helical" evidence="1">
    <location>
        <begin position="111"/>
        <end position="132"/>
    </location>
</feature>
<sequence length="454" mass="48849">MSTTSITTVHPEIRAMLEQGKSGAKDPYRSLRIGIWAYFLLLLFEGALRKWFLPGLAAPLLVVRDPLVLWLLVVAWQRGLIAANPYLIGMLLIGAIGTVTAVALGHGSFPVAIYGARILVLHFPLVFVIGRIFTREDVVRIGKATVWIAIPMTVLIALQFYSPQSAWVNRGVGGDMAGAGYSGAGEYFRPPGTFSFTTGNTHFFSFAACFILYFWLNTKEINRLILIAATFGLLAAIPLSISRSLFFSVGVTVIFILIALARRPKYLIQIIPIGIVLVIALAALSQISMFQTATEVLTSRFTGASEVEGGLEGTIGTRYLGGFFGAFAGAAKVPFFGLGLGMGTNVGSMLLSGDIAFLIAEDEWGRIIGELGPLLGISMILIRLGFALKLSIASYSKVVAGDFLPWVLLSFSLLTIPQGQWAQPTVLGFSTIIAGLQIASLRNPANKKLALNRS</sequence>
<evidence type="ECO:0000256" key="1">
    <source>
        <dbReference type="SAM" id="Phobius"/>
    </source>
</evidence>
<proteinExistence type="predicted"/>
<evidence type="ECO:0000313" key="3">
    <source>
        <dbReference type="Proteomes" id="UP000831113"/>
    </source>
</evidence>
<evidence type="ECO:0008006" key="4">
    <source>
        <dbReference type="Google" id="ProtNLM"/>
    </source>
</evidence>
<accession>A0ABY4CY64</accession>
<feature type="transmembrane region" description="Helical" evidence="1">
    <location>
        <begin position="31"/>
        <end position="48"/>
    </location>
</feature>
<evidence type="ECO:0000313" key="2">
    <source>
        <dbReference type="EMBL" id="UOG75103.1"/>
    </source>
</evidence>
<name>A0ABY4CY64_9BACT</name>
<dbReference type="RefSeq" id="WP_243798939.1">
    <property type="nucleotide sequence ID" value="NZ_CP094669.1"/>
</dbReference>
<keyword evidence="1" id="KW-1133">Transmembrane helix</keyword>
<keyword evidence="1" id="KW-0472">Membrane</keyword>
<keyword evidence="1" id="KW-0812">Transmembrane</keyword>
<protein>
    <recommendedName>
        <fullName evidence="4">O-antigen ligase domain-containing protein</fullName>
    </recommendedName>
</protein>
<dbReference type="EMBL" id="CP094669">
    <property type="protein sequence ID" value="UOG75103.1"/>
    <property type="molecule type" value="Genomic_DNA"/>
</dbReference>
<feature type="transmembrane region" description="Helical" evidence="1">
    <location>
        <begin position="223"/>
        <end position="239"/>
    </location>
</feature>
<feature type="transmembrane region" description="Helical" evidence="1">
    <location>
        <begin position="86"/>
        <end position="105"/>
    </location>
</feature>
<gene>
    <name evidence="2" type="ORF">MTX78_00555</name>
</gene>
<feature type="transmembrane region" description="Helical" evidence="1">
    <location>
        <begin position="245"/>
        <end position="261"/>
    </location>
</feature>